<dbReference type="InterPro" id="IPR006311">
    <property type="entry name" value="TAT_signal"/>
</dbReference>
<keyword evidence="8" id="KW-1185">Reference proteome</keyword>
<dbReference type="CDD" id="cd13597">
    <property type="entry name" value="PBP2_lipoprotein_Tp32"/>
    <property type="match status" value="1"/>
</dbReference>
<evidence type="ECO:0000256" key="5">
    <source>
        <dbReference type="ARBA" id="ARBA00023288"/>
    </source>
</evidence>
<dbReference type="Proteomes" id="UP001244297">
    <property type="component" value="Unassembled WGS sequence"/>
</dbReference>
<dbReference type="PANTHER" id="PTHR30429:SF0">
    <property type="entry name" value="METHIONINE-BINDING LIPOPROTEIN METQ"/>
    <property type="match status" value="1"/>
</dbReference>
<name>A0ABT8ATZ2_9HYPH</name>
<evidence type="ECO:0000256" key="2">
    <source>
        <dbReference type="ARBA" id="ARBA00022729"/>
    </source>
</evidence>
<dbReference type="PROSITE" id="PS51318">
    <property type="entry name" value="TAT"/>
    <property type="match status" value="1"/>
</dbReference>
<protein>
    <recommendedName>
        <fullName evidence="6">Lipoprotein</fullName>
    </recommendedName>
</protein>
<dbReference type="Gene3D" id="3.40.190.10">
    <property type="entry name" value="Periplasmic binding protein-like II"/>
    <property type="match status" value="2"/>
</dbReference>
<keyword evidence="4" id="KW-0564">Palmitate</keyword>
<dbReference type="EMBL" id="JAUFPT010000076">
    <property type="protein sequence ID" value="MDN3573422.1"/>
    <property type="molecule type" value="Genomic_DNA"/>
</dbReference>
<gene>
    <name evidence="7" type="ORF">QWZ18_22720</name>
</gene>
<dbReference type="Pfam" id="PF03180">
    <property type="entry name" value="Lipoprotein_9"/>
    <property type="match status" value="1"/>
</dbReference>
<evidence type="ECO:0000313" key="7">
    <source>
        <dbReference type="EMBL" id="MDN3573422.1"/>
    </source>
</evidence>
<evidence type="ECO:0000256" key="4">
    <source>
        <dbReference type="ARBA" id="ARBA00023139"/>
    </source>
</evidence>
<evidence type="ECO:0000256" key="6">
    <source>
        <dbReference type="PIRNR" id="PIRNR002854"/>
    </source>
</evidence>
<keyword evidence="5 6" id="KW-0449">Lipoprotein</keyword>
<dbReference type="PIRSF" id="PIRSF002854">
    <property type="entry name" value="MetQ"/>
    <property type="match status" value="1"/>
</dbReference>
<dbReference type="SUPFAM" id="SSF53850">
    <property type="entry name" value="Periplasmic binding protein-like II"/>
    <property type="match status" value="1"/>
</dbReference>
<dbReference type="RefSeq" id="WP_238290501.1">
    <property type="nucleotide sequence ID" value="NZ_BPQS01000024.1"/>
</dbReference>
<dbReference type="PANTHER" id="PTHR30429">
    <property type="entry name" value="D-METHIONINE-BINDING LIPOPROTEIN METQ"/>
    <property type="match status" value="1"/>
</dbReference>
<evidence type="ECO:0000256" key="1">
    <source>
        <dbReference type="ARBA" id="ARBA00004635"/>
    </source>
</evidence>
<keyword evidence="3" id="KW-0472">Membrane</keyword>
<comment type="similarity">
    <text evidence="6">Belongs to the nlpA lipoprotein family.</text>
</comment>
<keyword evidence="2" id="KW-0732">Signal</keyword>
<evidence type="ECO:0000313" key="8">
    <source>
        <dbReference type="Proteomes" id="UP001244297"/>
    </source>
</evidence>
<reference evidence="8" key="1">
    <citation type="journal article" date="2019" name="Int. J. Syst. Evol. Microbiol.">
        <title>The Global Catalogue of Microorganisms (GCM) 10K type strain sequencing project: providing services to taxonomists for standard genome sequencing and annotation.</title>
        <authorList>
            <consortium name="The Broad Institute Genomics Platform"/>
            <consortium name="The Broad Institute Genome Sequencing Center for Infectious Disease"/>
            <person name="Wu L."/>
            <person name="Ma J."/>
        </authorList>
    </citation>
    <scope>NUCLEOTIDE SEQUENCE [LARGE SCALE GENOMIC DNA]</scope>
    <source>
        <strain evidence="8">CECT 7806</strain>
    </source>
</reference>
<evidence type="ECO:0000256" key="3">
    <source>
        <dbReference type="ARBA" id="ARBA00023136"/>
    </source>
</evidence>
<proteinExistence type="inferred from homology"/>
<comment type="caution">
    <text evidence="7">The sequence shown here is derived from an EMBL/GenBank/DDBJ whole genome shotgun (WGS) entry which is preliminary data.</text>
</comment>
<organism evidence="7 8">
    <name type="scientific">Methylobacterium longum</name>
    <dbReference type="NCBI Taxonomy" id="767694"/>
    <lineage>
        <taxon>Bacteria</taxon>
        <taxon>Pseudomonadati</taxon>
        <taxon>Pseudomonadota</taxon>
        <taxon>Alphaproteobacteria</taxon>
        <taxon>Hyphomicrobiales</taxon>
        <taxon>Methylobacteriaceae</taxon>
        <taxon>Methylobacterium</taxon>
    </lineage>
</organism>
<sequence>MTAPSRRTLLAGALAGSLILAAEGRARAAGQALRVVASSVPHAEILHFVSETLAPDVPLQVIEISGDLRPNALLRDGDADANFFQHVPFLRAEEAAMGTRFAVVATVHVEPLGLYSRRARALADLPKGGTVALPNNVTNASRSLTLLQENGLIRLRPGGAGIFASTDDIAENPKGFRFVEIAPPQLPRALDDVALAVINGNYALEAGLEPARDALALERAEGNPYANVLVTTQALAGDPRIQRLAALLTSAEVADFIRTRYRGSVVPVRA</sequence>
<accession>A0ABT8ATZ2</accession>
<comment type="subcellular location">
    <subcellularLocation>
        <location evidence="1">Membrane</location>
        <topology evidence="1">Lipid-anchor</topology>
    </subcellularLocation>
</comment>
<dbReference type="InterPro" id="IPR004872">
    <property type="entry name" value="Lipoprotein_NlpA"/>
</dbReference>